<organism evidence="4 5">
    <name type="scientific">Kutzneria chonburiensis</name>
    <dbReference type="NCBI Taxonomy" id="1483604"/>
    <lineage>
        <taxon>Bacteria</taxon>
        <taxon>Bacillati</taxon>
        <taxon>Actinomycetota</taxon>
        <taxon>Actinomycetes</taxon>
        <taxon>Pseudonocardiales</taxon>
        <taxon>Pseudonocardiaceae</taxon>
        <taxon>Kutzneria</taxon>
    </lineage>
</organism>
<evidence type="ECO:0000256" key="1">
    <source>
        <dbReference type="ARBA" id="ARBA00023125"/>
    </source>
</evidence>
<evidence type="ECO:0000313" key="5">
    <source>
        <dbReference type="Proteomes" id="UP001589810"/>
    </source>
</evidence>
<dbReference type="PANTHER" id="PTHR30055:SF146">
    <property type="entry name" value="HTH-TYPE TRANSCRIPTIONAL DUAL REGULATOR CECR"/>
    <property type="match status" value="1"/>
</dbReference>
<dbReference type="PRINTS" id="PR00455">
    <property type="entry name" value="HTHTETR"/>
</dbReference>
<evidence type="ECO:0000256" key="2">
    <source>
        <dbReference type="PROSITE-ProRule" id="PRU00335"/>
    </source>
</evidence>
<protein>
    <submittedName>
        <fullName evidence="4">TetR/AcrR family transcriptional regulator</fullName>
    </submittedName>
</protein>
<proteinExistence type="predicted"/>
<keyword evidence="1 2" id="KW-0238">DNA-binding</keyword>
<dbReference type="RefSeq" id="WP_379793851.1">
    <property type="nucleotide sequence ID" value="NZ_JBHLUD010000002.1"/>
</dbReference>
<dbReference type="Proteomes" id="UP001589810">
    <property type="component" value="Unassembled WGS sequence"/>
</dbReference>
<evidence type="ECO:0000259" key="3">
    <source>
        <dbReference type="PROSITE" id="PS50977"/>
    </source>
</evidence>
<dbReference type="PROSITE" id="PS50977">
    <property type="entry name" value="HTH_TETR_2"/>
    <property type="match status" value="1"/>
</dbReference>
<keyword evidence="5" id="KW-1185">Reference proteome</keyword>
<dbReference type="InterPro" id="IPR009057">
    <property type="entry name" value="Homeodomain-like_sf"/>
</dbReference>
<accession>A0ABV6MM80</accession>
<name>A0ABV6MM80_9PSEU</name>
<comment type="caution">
    <text evidence="4">The sequence shown here is derived from an EMBL/GenBank/DDBJ whole genome shotgun (WGS) entry which is preliminary data.</text>
</comment>
<dbReference type="InterPro" id="IPR001647">
    <property type="entry name" value="HTH_TetR"/>
</dbReference>
<sequence length="188" mass="20435">MTSSRPRTLSTSEERRETVLRTAVDTFASRGYYGTTTTEVATRAGISQAYVYRLFPNKEALFLAVVAHAYDLVRDSLARGAAAATSTAPLDVLYAMGDSYARLIQDKNLMLIQLHAQAAAVAEPAVRDAVRAGYARVVEYVRSVSGATEPEVQQFFATGLLCHLIVAIDADHIDAPWARALSAGIRHF</sequence>
<reference evidence="4 5" key="1">
    <citation type="submission" date="2024-09" db="EMBL/GenBank/DDBJ databases">
        <authorList>
            <person name="Sun Q."/>
            <person name="Mori K."/>
        </authorList>
    </citation>
    <scope>NUCLEOTIDE SEQUENCE [LARGE SCALE GENOMIC DNA]</scope>
    <source>
        <strain evidence="4 5">TBRC 1432</strain>
    </source>
</reference>
<feature type="DNA-binding region" description="H-T-H motif" evidence="2">
    <location>
        <begin position="36"/>
        <end position="55"/>
    </location>
</feature>
<gene>
    <name evidence="4" type="ORF">ACFFH7_07895</name>
</gene>
<dbReference type="Pfam" id="PF00440">
    <property type="entry name" value="TetR_N"/>
    <property type="match status" value="1"/>
</dbReference>
<dbReference type="Gene3D" id="1.10.357.10">
    <property type="entry name" value="Tetracycline Repressor, domain 2"/>
    <property type="match status" value="1"/>
</dbReference>
<feature type="domain" description="HTH tetR-type" evidence="3">
    <location>
        <begin position="13"/>
        <end position="73"/>
    </location>
</feature>
<dbReference type="SUPFAM" id="SSF46689">
    <property type="entry name" value="Homeodomain-like"/>
    <property type="match status" value="1"/>
</dbReference>
<dbReference type="Gene3D" id="1.10.10.60">
    <property type="entry name" value="Homeodomain-like"/>
    <property type="match status" value="1"/>
</dbReference>
<evidence type="ECO:0000313" key="4">
    <source>
        <dbReference type="EMBL" id="MFC0541401.1"/>
    </source>
</evidence>
<dbReference type="EMBL" id="JBHLUD010000002">
    <property type="protein sequence ID" value="MFC0541401.1"/>
    <property type="molecule type" value="Genomic_DNA"/>
</dbReference>
<dbReference type="PANTHER" id="PTHR30055">
    <property type="entry name" value="HTH-TYPE TRANSCRIPTIONAL REGULATOR RUTR"/>
    <property type="match status" value="1"/>
</dbReference>
<dbReference type="InterPro" id="IPR050109">
    <property type="entry name" value="HTH-type_TetR-like_transc_reg"/>
</dbReference>